<dbReference type="GO" id="GO:0005829">
    <property type="term" value="C:cytosol"/>
    <property type="evidence" value="ECO:0007669"/>
    <property type="project" value="TreeGrafter"/>
</dbReference>
<evidence type="ECO:0000313" key="3">
    <source>
        <dbReference type="Proteomes" id="UP000322876"/>
    </source>
</evidence>
<comment type="similarity">
    <text evidence="1">Belongs to the RutC family.</text>
</comment>
<dbReference type="InterPro" id="IPR006056">
    <property type="entry name" value="RidA"/>
</dbReference>
<sequence length="128" mass="14266">MEYINTPRAPKAIGPYSQAVKVGNMLFISGQIPIDPSTNEILKSDIESEVSLVLNNLLKIVEDAGFSLYDIAKVTIYLKDMDNFAKINEVYAKVFDNHRPARAVVEVSRLPKDVNVEIEAVCVKEIRG</sequence>
<proteinExistence type="inferred from homology"/>
<dbReference type="GO" id="GO:0019239">
    <property type="term" value="F:deaminase activity"/>
    <property type="evidence" value="ECO:0007669"/>
    <property type="project" value="TreeGrafter"/>
</dbReference>
<dbReference type="Proteomes" id="UP000322876">
    <property type="component" value="Unassembled WGS sequence"/>
</dbReference>
<dbReference type="InterPro" id="IPR006175">
    <property type="entry name" value="YjgF/YER057c/UK114"/>
</dbReference>
<dbReference type="NCBIfam" id="TIGR00004">
    <property type="entry name" value="Rid family detoxifying hydrolase"/>
    <property type="match status" value="1"/>
</dbReference>
<organism evidence="2 3">
    <name type="scientific">Deferribacter autotrophicus</name>
    <dbReference type="NCBI Taxonomy" id="500465"/>
    <lineage>
        <taxon>Bacteria</taxon>
        <taxon>Pseudomonadati</taxon>
        <taxon>Deferribacterota</taxon>
        <taxon>Deferribacteres</taxon>
        <taxon>Deferribacterales</taxon>
        <taxon>Deferribacteraceae</taxon>
        <taxon>Deferribacter</taxon>
    </lineage>
</organism>
<evidence type="ECO:0000256" key="1">
    <source>
        <dbReference type="ARBA" id="ARBA00010552"/>
    </source>
</evidence>
<dbReference type="FunFam" id="3.30.1330.40:FF:000001">
    <property type="entry name" value="L-PSP family endoribonuclease"/>
    <property type="match status" value="1"/>
</dbReference>
<protein>
    <submittedName>
        <fullName evidence="2">RidA family protein</fullName>
    </submittedName>
</protein>
<name>A0A5A8F355_9BACT</name>
<dbReference type="RefSeq" id="WP_149267454.1">
    <property type="nucleotide sequence ID" value="NZ_VFJB01000010.1"/>
</dbReference>
<gene>
    <name evidence="2" type="ORF">FHQ18_12175</name>
</gene>
<dbReference type="AlphaFoldDB" id="A0A5A8F355"/>
<dbReference type="OrthoDB" id="9803101at2"/>
<dbReference type="SUPFAM" id="SSF55298">
    <property type="entry name" value="YjgF-like"/>
    <property type="match status" value="1"/>
</dbReference>
<dbReference type="PROSITE" id="PS01094">
    <property type="entry name" value="UPF0076"/>
    <property type="match status" value="1"/>
</dbReference>
<evidence type="ECO:0000313" key="2">
    <source>
        <dbReference type="EMBL" id="KAA0256875.1"/>
    </source>
</evidence>
<dbReference type="Gene3D" id="3.30.1330.40">
    <property type="entry name" value="RutC-like"/>
    <property type="match status" value="1"/>
</dbReference>
<keyword evidence="3" id="KW-1185">Reference proteome</keyword>
<comment type="caution">
    <text evidence="2">The sequence shown here is derived from an EMBL/GenBank/DDBJ whole genome shotgun (WGS) entry which is preliminary data.</text>
</comment>
<dbReference type="EMBL" id="VFJB01000010">
    <property type="protein sequence ID" value="KAA0256875.1"/>
    <property type="molecule type" value="Genomic_DNA"/>
</dbReference>
<dbReference type="InterPro" id="IPR035959">
    <property type="entry name" value="RutC-like_sf"/>
</dbReference>
<dbReference type="InterPro" id="IPR019897">
    <property type="entry name" value="RidA_CS"/>
</dbReference>
<dbReference type="PANTHER" id="PTHR11803:SF39">
    <property type="entry name" value="2-IMINOBUTANOATE_2-IMINOPROPANOATE DEAMINASE"/>
    <property type="match status" value="1"/>
</dbReference>
<dbReference type="PANTHER" id="PTHR11803">
    <property type="entry name" value="2-IMINOBUTANOATE/2-IMINOPROPANOATE DEAMINASE RIDA"/>
    <property type="match status" value="1"/>
</dbReference>
<dbReference type="CDD" id="cd00448">
    <property type="entry name" value="YjgF_YER057c_UK114_family"/>
    <property type="match status" value="1"/>
</dbReference>
<reference evidence="2 3" key="1">
    <citation type="submission" date="2019-06" db="EMBL/GenBank/DDBJ databases">
        <title>Genomic insights into carbon and energy metabolism of Deferribacter autotrophicus revealed new metabolic traits in the phylum Deferribacteres.</title>
        <authorList>
            <person name="Slobodkin A.I."/>
            <person name="Slobodkina G.B."/>
            <person name="Allioux M."/>
            <person name="Alain K."/>
            <person name="Jebbar M."/>
            <person name="Shadrin V."/>
            <person name="Kublanov I.V."/>
            <person name="Toshchakov S.V."/>
            <person name="Bonch-Osmolovskaya E.A."/>
        </authorList>
    </citation>
    <scope>NUCLEOTIDE SEQUENCE [LARGE SCALE GENOMIC DNA]</scope>
    <source>
        <strain evidence="2 3">SL50</strain>
    </source>
</reference>
<accession>A0A5A8F355</accession>
<dbReference type="Pfam" id="PF01042">
    <property type="entry name" value="Ribonuc_L-PSP"/>
    <property type="match status" value="1"/>
</dbReference>